<evidence type="ECO:0000256" key="10">
    <source>
        <dbReference type="ARBA" id="ARBA00022989"/>
    </source>
</evidence>
<evidence type="ECO:0000256" key="6">
    <source>
        <dbReference type="ARBA" id="ARBA00022607"/>
    </source>
</evidence>
<keyword evidence="5" id="KW-0633">Potassium transport</keyword>
<keyword evidence="14" id="KW-1015">Disulfide bond</keyword>
<comment type="subcellular location">
    <subcellularLocation>
        <location evidence="1">Cell membrane</location>
        <topology evidence="1">Single-pass type II membrane protein</topology>
    </subcellularLocation>
</comment>
<keyword evidence="15" id="KW-0325">Glycoprotein</keyword>
<evidence type="ECO:0000256" key="5">
    <source>
        <dbReference type="ARBA" id="ARBA00022538"/>
    </source>
</evidence>
<dbReference type="Proteomes" id="UP001497623">
    <property type="component" value="Unassembled WGS sequence"/>
</dbReference>
<dbReference type="FunFam" id="2.60.40.1660:FF:000004">
    <property type="entry name" value="sodium/potassium-transporting ATPase subunit beta-2"/>
    <property type="match status" value="1"/>
</dbReference>
<dbReference type="AlphaFoldDB" id="A0AAV2Q7I4"/>
<comment type="caution">
    <text evidence="19">The sequence shown here is derived from an EMBL/GenBank/DDBJ whole genome shotgun (WGS) entry which is preliminary data.</text>
</comment>
<dbReference type="PANTHER" id="PTHR11523">
    <property type="entry name" value="SODIUM/POTASSIUM-DEPENDENT ATPASE BETA SUBUNIT"/>
    <property type="match status" value="1"/>
</dbReference>
<proteinExistence type="inferred from homology"/>
<organism evidence="19 20">
    <name type="scientific">Meganyctiphanes norvegica</name>
    <name type="common">Northern krill</name>
    <name type="synonym">Thysanopoda norvegica</name>
    <dbReference type="NCBI Taxonomy" id="48144"/>
    <lineage>
        <taxon>Eukaryota</taxon>
        <taxon>Metazoa</taxon>
        <taxon>Ecdysozoa</taxon>
        <taxon>Arthropoda</taxon>
        <taxon>Crustacea</taxon>
        <taxon>Multicrustacea</taxon>
        <taxon>Malacostraca</taxon>
        <taxon>Eumalacostraca</taxon>
        <taxon>Eucarida</taxon>
        <taxon>Euphausiacea</taxon>
        <taxon>Euphausiidae</taxon>
        <taxon>Meganyctiphanes</taxon>
    </lineage>
</organism>
<evidence type="ECO:0000256" key="11">
    <source>
        <dbReference type="ARBA" id="ARBA00023053"/>
    </source>
</evidence>
<keyword evidence="9" id="KW-0735">Signal-anchor</keyword>
<dbReference type="GO" id="GO:0006883">
    <property type="term" value="P:intracellular sodium ion homeostasis"/>
    <property type="evidence" value="ECO:0007669"/>
    <property type="project" value="TreeGrafter"/>
</dbReference>
<keyword evidence="6" id="KW-0740">Sodium/potassium transport</keyword>
<evidence type="ECO:0000313" key="19">
    <source>
        <dbReference type="EMBL" id="CAL4074539.1"/>
    </source>
</evidence>
<feature type="non-terminal residue" evidence="19">
    <location>
        <position position="315"/>
    </location>
</feature>
<sequence>MSQKIQEEILRGKKATFGEFIWNGKTEQFLGRTGWSWLKITIFYLIFYAFLAGFFCCMMAGFYTTLDLHTPKYTPGDQQSLLRNPSLAFRPQPRPWDVESTLIWYNSGNEEDIRHWVNSLNEFIEFTYERYGYEGETSDIKDCSEDNPAYHGQVCKFDSRLLGDKCTQAEDWGYIRNSPCVILKMNKMIGWVPDVYTTIEELPDHMPEDLRRHIRMKTEDNGGSVPQMVWVSCSGRNPADAEFIGKIEYTPWQGFPAYYFPYLNQPGYMPPIVAVRIVEPKSNVLINIECIAWAWNIMHDKKNRLGLVHFELLQD</sequence>
<keyword evidence="10 18" id="KW-1133">Transmembrane helix</keyword>
<keyword evidence="13 18" id="KW-0472">Membrane</keyword>
<evidence type="ECO:0000256" key="4">
    <source>
        <dbReference type="ARBA" id="ARBA00022475"/>
    </source>
</evidence>
<dbReference type="GO" id="GO:0036376">
    <property type="term" value="P:sodium ion export across plasma membrane"/>
    <property type="evidence" value="ECO:0007669"/>
    <property type="project" value="TreeGrafter"/>
</dbReference>
<feature type="transmembrane region" description="Helical" evidence="18">
    <location>
        <begin position="42"/>
        <end position="63"/>
    </location>
</feature>
<evidence type="ECO:0000256" key="1">
    <source>
        <dbReference type="ARBA" id="ARBA00004401"/>
    </source>
</evidence>
<keyword evidence="12" id="KW-0406">Ion transport</keyword>
<dbReference type="GO" id="GO:1990573">
    <property type="term" value="P:potassium ion import across plasma membrane"/>
    <property type="evidence" value="ECO:0007669"/>
    <property type="project" value="TreeGrafter"/>
</dbReference>
<keyword evidence="3" id="KW-0813">Transport</keyword>
<dbReference type="Pfam" id="PF00287">
    <property type="entry name" value="Na_K-ATPase"/>
    <property type="match status" value="1"/>
</dbReference>
<dbReference type="GO" id="GO:0001671">
    <property type="term" value="F:ATPase activator activity"/>
    <property type="evidence" value="ECO:0007669"/>
    <property type="project" value="TreeGrafter"/>
</dbReference>
<comment type="function">
    <text evidence="17">This is the non-catalytic component of the active enzyme, which catalyzes the hydrolysis of ATP coupled with the exchange of Na(+) and K(+) ions across the plasma membrane. The beta subunit regulates, through assembly of alpha/beta heterodimers, the number of sodium pumps transported to the plasma membrane.</text>
</comment>
<gene>
    <name evidence="19" type="ORF">MNOR_LOCUS9531</name>
</gene>
<evidence type="ECO:0000256" key="15">
    <source>
        <dbReference type="ARBA" id="ARBA00023180"/>
    </source>
</evidence>
<evidence type="ECO:0000256" key="12">
    <source>
        <dbReference type="ARBA" id="ARBA00023065"/>
    </source>
</evidence>
<evidence type="ECO:0000256" key="18">
    <source>
        <dbReference type="SAM" id="Phobius"/>
    </source>
</evidence>
<evidence type="ECO:0000256" key="8">
    <source>
        <dbReference type="ARBA" id="ARBA00022958"/>
    </source>
</evidence>
<keyword evidence="11" id="KW-0915">Sodium</keyword>
<name>A0AAV2Q7I4_MEGNR</name>
<evidence type="ECO:0000256" key="17">
    <source>
        <dbReference type="ARBA" id="ARBA00025540"/>
    </source>
</evidence>
<dbReference type="GO" id="GO:0030007">
    <property type="term" value="P:intracellular potassium ion homeostasis"/>
    <property type="evidence" value="ECO:0007669"/>
    <property type="project" value="TreeGrafter"/>
</dbReference>
<reference evidence="19 20" key="1">
    <citation type="submission" date="2024-05" db="EMBL/GenBank/DDBJ databases">
        <authorList>
            <person name="Wallberg A."/>
        </authorList>
    </citation>
    <scope>NUCLEOTIDE SEQUENCE [LARGE SCALE GENOMIC DNA]</scope>
</reference>
<accession>A0AAV2Q7I4</accession>
<protein>
    <submittedName>
        <fullName evidence="19">Uncharacterized protein</fullName>
    </submittedName>
</protein>
<dbReference type="InterPro" id="IPR038702">
    <property type="entry name" value="Na/K_ATPase_sub_beta_sf"/>
</dbReference>
<keyword evidence="16" id="KW-0739">Sodium transport</keyword>
<evidence type="ECO:0000256" key="16">
    <source>
        <dbReference type="ARBA" id="ARBA00023201"/>
    </source>
</evidence>
<evidence type="ECO:0000256" key="14">
    <source>
        <dbReference type="ARBA" id="ARBA00023157"/>
    </source>
</evidence>
<keyword evidence="8" id="KW-0630">Potassium</keyword>
<evidence type="ECO:0000256" key="9">
    <source>
        <dbReference type="ARBA" id="ARBA00022968"/>
    </source>
</evidence>
<dbReference type="InterPro" id="IPR000402">
    <property type="entry name" value="Na/K_ATPase_sub_beta"/>
</dbReference>
<evidence type="ECO:0000256" key="3">
    <source>
        <dbReference type="ARBA" id="ARBA00022448"/>
    </source>
</evidence>
<dbReference type="Gene3D" id="2.60.40.1660">
    <property type="entry name" value="Na, k-atpase alpha subunit"/>
    <property type="match status" value="1"/>
</dbReference>
<dbReference type="EMBL" id="CAXKWB010004631">
    <property type="protein sequence ID" value="CAL4074539.1"/>
    <property type="molecule type" value="Genomic_DNA"/>
</dbReference>
<keyword evidence="4" id="KW-1003">Cell membrane</keyword>
<dbReference type="PROSITE" id="PS00390">
    <property type="entry name" value="ATPASE_NA_K_BETA_1"/>
    <property type="match status" value="1"/>
</dbReference>
<dbReference type="PANTHER" id="PTHR11523:SF28">
    <property type="entry name" value="NA_K-ATPASE BETA SUBUNIT ISOFORM 4-RELATED"/>
    <property type="match status" value="1"/>
</dbReference>
<evidence type="ECO:0000256" key="13">
    <source>
        <dbReference type="ARBA" id="ARBA00023136"/>
    </source>
</evidence>
<keyword evidence="20" id="KW-1185">Reference proteome</keyword>
<evidence type="ECO:0000313" key="20">
    <source>
        <dbReference type="Proteomes" id="UP001497623"/>
    </source>
</evidence>
<evidence type="ECO:0000256" key="7">
    <source>
        <dbReference type="ARBA" id="ARBA00022692"/>
    </source>
</evidence>
<comment type="similarity">
    <text evidence="2">Belongs to the X(+)/potassium ATPases subunit beta family.</text>
</comment>
<dbReference type="GO" id="GO:0005890">
    <property type="term" value="C:sodium:potassium-exchanging ATPase complex"/>
    <property type="evidence" value="ECO:0007669"/>
    <property type="project" value="InterPro"/>
</dbReference>
<keyword evidence="7 18" id="KW-0812">Transmembrane</keyword>
<evidence type="ECO:0000256" key="2">
    <source>
        <dbReference type="ARBA" id="ARBA00005876"/>
    </source>
</evidence>